<feature type="domain" description="C2H2-type" evidence="12">
    <location>
        <begin position="415"/>
        <end position="442"/>
    </location>
</feature>
<evidence type="ECO:0000256" key="11">
    <source>
        <dbReference type="SAM" id="MobiDB-lite"/>
    </source>
</evidence>
<keyword evidence="9" id="KW-0539">Nucleus</keyword>
<dbReference type="Pfam" id="PF00096">
    <property type="entry name" value="zf-C2H2"/>
    <property type="match status" value="2"/>
</dbReference>
<keyword evidence="2" id="KW-0479">Metal-binding</keyword>
<name>A0A1Q3F3M2_CULTA</name>
<dbReference type="Gene3D" id="3.30.160.60">
    <property type="entry name" value="Classic Zinc Finger"/>
    <property type="match status" value="4"/>
</dbReference>
<dbReference type="FunFam" id="3.30.160.60:FF:000322">
    <property type="entry name" value="GDNF-inducible zinc finger protein 1"/>
    <property type="match status" value="1"/>
</dbReference>
<dbReference type="PROSITE" id="PS50157">
    <property type="entry name" value="ZINC_FINGER_C2H2_2"/>
    <property type="match status" value="4"/>
</dbReference>
<evidence type="ECO:0000256" key="7">
    <source>
        <dbReference type="ARBA" id="ARBA00023125"/>
    </source>
</evidence>
<keyword evidence="3" id="KW-0677">Repeat</keyword>
<organism evidence="13">
    <name type="scientific">Culex tarsalis</name>
    <name type="common">Encephalitis mosquito</name>
    <dbReference type="NCBI Taxonomy" id="7177"/>
    <lineage>
        <taxon>Eukaryota</taxon>
        <taxon>Metazoa</taxon>
        <taxon>Ecdysozoa</taxon>
        <taxon>Arthropoda</taxon>
        <taxon>Hexapoda</taxon>
        <taxon>Insecta</taxon>
        <taxon>Pterygota</taxon>
        <taxon>Neoptera</taxon>
        <taxon>Endopterygota</taxon>
        <taxon>Diptera</taxon>
        <taxon>Nematocera</taxon>
        <taxon>Culicoidea</taxon>
        <taxon>Culicidae</taxon>
        <taxon>Culicinae</taxon>
        <taxon>Culicini</taxon>
        <taxon>Culex</taxon>
        <taxon>Culex</taxon>
    </lineage>
</organism>
<feature type="domain" description="C2H2-type" evidence="12">
    <location>
        <begin position="443"/>
        <end position="470"/>
    </location>
</feature>
<evidence type="ECO:0000256" key="9">
    <source>
        <dbReference type="ARBA" id="ARBA00023242"/>
    </source>
</evidence>
<accession>A0A1Q3F3M2</accession>
<proteinExistence type="predicted"/>
<evidence type="ECO:0000256" key="3">
    <source>
        <dbReference type="ARBA" id="ARBA00022737"/>
    </source>
</evidence>
<dbReference type="InterPro" id="IPR036236">
    <property type="entry name" value="Znf_C2H2_sf"/>
</dbReference>
<evidence type="ECO:0000256" key="8">
    <source>
        <dbReference type="ARBA" id="ARBA00023163"/>
    </source>
</evidence>
<evidence type="ECO:0000256" key="4">
    <source>
        <dbReference type="ARBA" id="ARBA00022771"/>
    </source>
</evidence>
<dbReference type="SUPFAM" id="SSF57716">
    <property type="entry name" value="Glucocorticoid receptor-like (DNA-binding domain)"/>
    <property type="match status" value="1"/>
</dbReference>
<evidence type="ECO:0000256" key="2">
    <source>
        <dbReference type="ARBA" id="ARBA00022723"/>
    </source>
</evidence>
<dbReference type="EMBL" id="GFDL01012891">
    <property type="protein sequence ID" value="JAV22154.1"/>
    <property type="molecule type" value="Transcribed_RNA"/>
</dbReference>
<keyword evidence="7" id="KW-0238">DNA-binding</keyword>
<dbReference type="Pfam" id="PF07776">
    <property type="entry name" value="zf-AD"/>
    <property type="match status" value="1"/>
</dbReference>
<dbReference type="GO" id="GO:0008270">
    <property type="term" value="F:zinc ion binding"/>
    <property type="evidence" value="ECO:0007669"/>
    <property type="project" value="UniProtKB-KW"/>
</dbReference>
<evidence type="ECO:0000256" key="6">
    <source>
        <dbReference type="ARBA" id="ARBA00023015"/>
    </source>
</evidence>
<dbReference type="PANTHER" id="PTHR24379:SF121">
    <property type="entry name" value="C2H2-TYPE DOMAIN-CONTAINING PROTEIN"/>
    <property type="match status" value="1"/>
</dbReference>
<evidence type="ECO:0000256" key="10">
    <source>
        <dbReference type="PROSITE-ProRule" id="PRU00042"/>
    </source>
</evidence>
<comment type="subcellular location">
    <subcellularLocation>
        <location evidence="1">Nucleus</location>
    </subcellularLocation>
</comment>
<dbReference type="SMART" id="SM00868">
    <property type="entry name" value="zf-AD"/>
    <property type="match status" value="1"/>
</dbReference>
<evidence type="ECO:0000256" key="1">
    <source>
        <dbReference type="ARBA" id="ARBA00004123"/>
    </source>
</evidence>
<feature type="domain" description="C2H2-type" evidence="12">
    <location>
        <begin position="471"/>
        <end position="499"/>
    </location>
</feature>
<feature type="domain" description="C2H2-type" evidence="12">
    <location>
        <begin position="331"/>
        <end position="358"/>
    </location>
</feature>
<keyword evidence="4 10" id="KW-0863">Zinc-finger</keyword>
<protein>
    <recommendedName>
        <fullName evidence="12">C2H2-type domain-containing protein</fullName>
    </recommendedName>
</protein>
<evidence type="ECO:0000256" key="5">
    <source>
        <dbReference type="ARBA" id="ARBA00022833"/>
    </source>
</evidence>
<dbReference type="InterPro" id="IPR013087">
    <property type="entry name" value="Znf_C2H2_type"/>
</dbReference>
<dbReference type="SMART" id="SM00355">
    <property type="entry name" value="ZnF_C2H2"/>
    <property type="match status" value="6"/>
</dbReference>
<keyword evidence="8" id="KW-0804">Transcription</keyword>
<dbReference type="PROSITE" id="PS00028">
    <property type="entry name" value="ZINC_FINGER_C2H2_1"/>
    <property type="match status" value="4"/>
</dbReference>
<feature type="region of interest" description="Disordered" evidence="11">
    <location>
        <begin position="1"/>
        <end position="26"/>
    </location>
</feature>
<dbReference type="GO" id="GO:0005634">
    <property type="term" value="C:nucleus"/>
    <property type="evidence" value="ECO:0007669"/>
    <property type="project" value="UniProtKB-SubCell"/>
</dbReference>
<dbReference type="PANTHER" id="PTHR24379">
    <property type="entry name" value="KRAB AND ZINC FINGER DOMAIN-CONTAINING"/>
    <property type="match status" value="1"/>
</dbReference>
<keyword evidence="6" id="KW-0805">Transcription regulation</keyword>
<sequence length="504" mass="57422">MPRSTCQKRKRNKQAKARKAYHARKRQSLATNVAVATGLPSSEQQSVSDGFTVNNLLEELPQPEMIPVSDEILQSFVKTEILNELEPVAPSELPPKVEPAVAVQRKRRVPRIERSAFCELCLRKWPPEQAVSFSSSPRWDSLDPSQGQRKVHRCVGIKVELDGRSICTSCWKMVEMWEDFRKSCLKARGWMARYGYGLDQVDGEDNWITEETVESLDTTHSMVRSHIDRMKARKESVDNSQLEEDETEELDLAFEAQDVKLELVDAKLGTAEETSEDPAEPAADLDNAAITEPIEIQVFTCAKCSMKFDRRHSYSLHVNRCKDKETNPNLLVCPICGVNFKQKAKLNFHMNRHRGIKPYSCRVKCDASFYSYFVRCNHERRCGADPLVCTTCGVLKKTPNELEEHMTSHAAEATIPCETCGKLFRSMRAQRKHQRVHSSERNYPCDVCGKRLKSSTALRVHRRIHTQEKPYSCTICGQGFTYKCLIKPHVAKCHLAGSQETEEN</sequence>
<keyword evidence="5" id="KW-0862">Zinc</keyword>
<evidence type="ECO:0000259" key="12">
    <source>
        <dbReference type="PROSITE" id="PS50157"/>
    </source>
</evidence>
<evidence type="ECO:0000313" key="13">
    <source>
        <dbReference type="EMBL" id="JAV22154.1"/>
    </source>
</evidence>
<dbReference type="GO" id="GO:0003677">
    <property type="term" value="F:DNA binding"/>
    <property type="evidence" value="ECO:0007669"/>
    <property type="project" value="UniProtKB-KW"/>
</dbReference>
<dbReference type="SUPFAM" id="SSF57667">
    <property type="entry name" value="beta-beta-alpha zinc fingers"/>
    <property type="match status" value="3"/>
</dbReference>
<reference evidence="13" key="1">
    <citation type="submission" date="2017-01" db="EMBL/GenBank/DDBJ databases">
        <title>A deep insight into the sialotranscriptome of adult male and female Cluex tarsalis mosquitoes.</title>
        <authorList>
            <person name="Ribeiro J.M."/>
            <person name="Moreira F."/>
            <person name="Bernard K.A."/>
            <person name="Calvo E."/>
        </authorList>
    </citation>
    <scope>NUCLEOTIDE SEQUENCE</scope>
    <source>
        <strain evidence="13">Kern County</strain>
        <tissue evidence="13">Salivary glands</tissue>
    </source>
</reference>
<dbReference type="InterPro" id="IPR012934">
    <property type="entry name" value="Znf_AD"/>
</dbReference>
<dbReference type="AlphaFoldDB" id="A0A1Q3F3M2"/>